<organism evidence="1 2">
    <name type="scientific">Trichonephila inaurata madagascariensis</name>
    <dbReference type="NCBI Taxonomy" id="2747483"/>
    <lineage>
        <taxon>Eukaryota</taxon>
        <taxon>Metazoa</taxon>
        <taxon>Ecdysozoa</taxon>
        <taxon>Arthropoda</taxon>
        <taxon>Chelicerata</taxon>
        <taxon>Arachnida</taxon>
        <taxon>Araneae</taxon>
        <taxon>Araneomorphae</taxon>
        <taxon>Entelegynae</taxon>
        <taxon>Araneoidea</taxon>
        <taxon>Nephilidae</taxon>
        <taxon>Trichonephila</taxon>
        <taxon>Trichonephila inaurata</taxon>
    </lineage>
</organism>
<keyword evidence="2" id="KW-1185">Reference proteome</keyword>
<gene>
    <name evidence="1" type="primary">X975_08509</name>
    <name evidence="1" type="ORF">TNIN_12741</name>
</gene>
<evidence type="ECO:0000313" key="2">
    <source>
        <dbReference type="Proteomes" id="UP000886998"/>
    </source>
</evidence>
<accession>A0A8X6ILZ4</accession>
<dbReference type="EMBL" id="BMAV01026268">
    <property type="protein sequence ID" value="GFS48800.1"/>
    <property type="molecule type" value="Genomic_DNA"/>
</dbReference>
<proteinExistence type="predicted"/>
<evidence type="ECO:0000313" key="1">
    <source>
        <dbReference type="EMBL" id="GFS48800.1"/>
    </source>
</evidence>
<protein>
    <submittedName>
        <fullName evidence="1">Integrase catalytic domain-containing protein</fullName>
    </submittedName>
</protein>
<dbReference type="Proteomes" id="UP000886998">
    <property type="component" value="Unassembled WGS sequence"/>
</dbReference>
<reference evidence="1" key="1">
    <citation type="submission" date="2020-08" db="EMBL/GenBank/DDBJ databases">
        <title>Multicomponent nature underlies the extraordinary mechanical properties of spider dragline silk.</title>
        <authorList>
            <person name="Kono N."/>
            <person name="Nakamura H."/>
            <person name="Mori M."/>
            <person name="Yoshida Y."/>
            <person name="Ohtoshi R."/>
            <person name="Malay A.D."/>
            <person name="Moran D.A.P."/>
            <person name="Tomita M."/>
            <person name="Numata K."/>
            <person name="Arakawa K."/>
        </authorList>
    </citation>
    <scope>NUCLEOTIDE SEQUENCE</scope>
</reference>
<dbReference type="AlphaFoldDB" id="A0A8X6ILZ4"/>
<name>A0A8X6ILZ4_9ARAC</name>
<sequence>MKNAAGRIKVDLSKLYDLLENKLMALESLGRTKERFAEFLEPLVESCLPETVLRAWERSRSVEDSSLQDSARSLDKFLCFLRNEVQNEEMIKLARTGLGASRVSHPRSQPDEPDCSTAAGFVNFP</sequence>
<comment type="caution">
    <text evidence="1">The sequence shown here is derived from an EMBL/GenBank/DDBJ whole genome shotgun (WGS) entry which is preliminary data.</text>
</comment>
<dbReference type="OrthoDB" id="6454248at2759"/>